<feature type="repeat" description="RCC1" evidence="3">
    <location>
        <begin position="111"/>
        <end position="160"/>
    </location>
</feature>
<dbReference type="GO" id="GO:0005737">
    <property type="term" value="C:cytoplasm"/>
    <property type="evidence" value="ECO:0007669"/>
    <property type="project" value="TreeGrafter"/>
</dbReference>
<feature type="repeat" description="RCC1" evidence="3">
    <location>
        <begin position="269"/>
        <end position="327"/>
    </location>
</feature>
<dbReference type="Proteomes" id="UP000603453">
    <property type="component" value="Unassembled WGS sequence"/>
</dbReference>
<evidence type="ECO:0000313" key="7">
    <source>
        <dbReference type="Proteomes" id="UP000603453"/>
    </source>
</evidence>
<dbReference type="InterPro" id="IPR000408">
    <property type="entry name" value="Reg_chr_condens"/>
</dbReference>
<feature type="repeat" description="RCC1" evidence="3">
    <location>
        <begin position="58"/>
        <end position="110"/>
    </location>
</feature>
<keyword evidence="1" id="KW-0344">Guanine-nucleotide releasing factor</keyword>
<reference evidence="6" key="1">
    <citation type="submission" date="2020-12" db="EMBL/GenBank/DDBJ databases">
        <title>Metabolic potential, ecology and presence of endohyphal bacteria is reflected in genomic diversity of Mucoromycotina.</title>
        <authorList>
            <person name="Muszewska A."/>
            <person name="Okrasinska A."/>
            <person name="Steczkiewicz K."/>
            <person name="Drgas O."/>
            <person name="Orlowska M."/>
            <person name="Perlinska-Lenart U."/>
            <person name="Aleksandrzak-Piekarczyk T."/>
            <person name="Szatraj K."/>
            <person name="Zielenkiewicz U."/>
            <person name="Pilsyk S."/>
            <person name="Malc E."/>
            <person name="Mieczkowski P."/>
            <person name="Kruszewska J.S."/>
            <person name="Biernat P."/>
            <person name="Pawlowska J."/>
        </authorList>
    </citation>
    <scope>NUCLEOTIDE SEQUENCE</scope>
    <source>
        <strain evidence="6">WA0000017839</strain>
    </source>
</reference>
<dbReference type="PROSITE" id="PS50012">
    <property type="entry name" value="RCC1_3"/>
    <property type="match status" value="7"/>
</dbReference>
<dbReference type="OrthoDB" id="61110at2759"/>
<dbReference type="PANTHER" id="PTHR45982:SF1">
    <property type="entry name" value="REGULATOR OF CHROMOSOME CONDENSATION"/>
    <property type="match status" value="1"/>
</dbReference>
<dbReference type="Gene3D" id="2.130.10.30">
    <property type="entry name" value="Regulator of chromosome condensation 1/beta-lactamase-inhibitor protein II"/>
    <property type="match status" value="1"/>
</dbReference>
<dbReference type="SUPFAM" id="SSF50985">
    <property type="entry name" value="RCC1/BLIP-II"/>
    <property type="match status" value="1"/>
</dbReference>
<evidence type="ECO:0000256" key="3">
    <source>
        <dbReference type="PROSITE-ProRule" id="PRU00235"/>
    </source>
</evidence>
<dbReference type="InterPro" id="IPR058923">
    <property type="entry name" value="RCC1-like_dom"/>
</dbReference>
<proteinExistence type="predicted"/>
<dbReference type="PANTHER" id="PTHR45982">
    <property type="entry name" value="REGULATOR OF CHROMOSOME CONDENSATION"/>
    <property type="match status" value="1"/>
</dbReference>
<protein>
    <recommendedName>
        <fullName evidence="5">RCC1-like domain-containing protein</fullName>
    </recommendedName>
</protein>
<keyword evidence="2" id="KW-0677">Repeat</keyword>
<comment type="caution">
    <text evidence="6">The sequence shown here is derived from an EMBL/GenBank/DDBJ whole genome shotgun (WGS) entry which is preliminary data.</text>
</comment>
<accession>A0A8H7R0C6</accession>
<feature type="repeat" description="RCC1" evidence="3">
    <location>
        <begin position="328"/>
        <end position="395"/>
    </location>
</feature>
<organism evidence="6 7">
    <name type="scientific">Mucor saturninus</name>
    <dbReference type="NCBI Taxonomy" id="64648"/>
    <lineage>
        <taxon>Eukaryota</taxon>
        <taxon>Fungi</taxon>
        <taxon>Fungi incertae sedis</taxon>
        <taxon>Mucoromycota</taxon>
        <taxon>Mucoromycotina</taxon>
        <taxon>Mucoromycetes</taxon>
        <taxon>Mucorales</taxon>
        <taxon>Mucorineae</taxon>
        <taxon>Mucoraceae</taxon>
        <taxon>Mucor</taxon>
    </lineage>
</organism>
<dbReference type="PRINTS" id="PR00633">
    <property type="entry name" value="RCCNDNSATION"/>
</dbReference>
<evidence type="ECO:0000313" key="6">
    <source>
        <dbReference type="EMBL" id="KAG2202114.1"/>
    </source>
</evidence>
<keyword evidence="7" id="KW-1185">Reference proteome</keyword>
<dbReference type="EMBL" id="JAEPRD010000064">
    <property type="protein sequence ID" value="KAG2202114.1"/>
    <property type="molecule type" value="Genomic_DNA"/>
</dbReference>
<dbReference type="PROSITE" id="PS00626">
    <property type="entry name" value="RCC1_2"/>
    <property type="match status" value="1"/>
</dbReference>
<dbReference type="InterPro" id="IPR009091">
    <property type="entry name" value="RCC1/BLIP-II"/>
</dbReference>
<feature type="non-terminal residue" evidence="6">
    <location>
        <position position="1"/>
    </location>
</feature>
<evidence type="ECO:0000259" key="5">
    <source>
        <dbReference type="Pfam" id="PF25390"/>
    </source>
</evidence>
<evidence type="ECO:0000256" key="1">
    <source>
        <dbReference type="ARBA" id="ARBA00022658"/>
    </source>
</evidence>
<dbReference type="AlphaFoldDB" id="A0A8H7R0C6"/>
<dbReference type="InterPro" id="IPR051553">
    <property type="entry name" value="Ran_GTPase-activating"/>
</dbReference>
<feature type="repeat" description="RCC1" evidence="3">
    <location>
        <begin position="216"/>
        <end position="268"/>
    </location>
</feature>
<feature type="domain" description="RCC1-like" evidence="5">
    <location>
        <begin position="59"/>
        <end position="445"/>
    </location>
</feature>
<evidence type="ECO:0000256" key="4">
    <source>
        <dbReference type="SAM" id="MobiDB-lite"/>
    </source>
</evidence>
<evidence type="ECO:0000256" key="2">
    <source>
        <dbReference type="ARBA" id="ARBA00022737"/>
    </source>
</evidence>
<feature type="repeat" description="RCC1" evidence="3">
    <location>
        <begin position="396"/>
        <end position="449"/>
    </location>
</feature>
<name>A0A8H7R0C6_9FUNG</name>
<sequence>NNQTFVLANKRQNSDVEMADASPLSPPMKRGQTQEVAQVKRVKHTALNNIVKAPTTVGKVFVFGTGDTGQLGLGDVFLERKKPMPLKALDDEDIVDVVCGGMHSIAITKEGKLWSWGCNDQRALGRSGDEYVPGKVENMDDVKVVKVACCDSVTMALSDEGKLYCWGTYRCAEGPLGFSRDKAVQDVPALFEPFAKKVIVDIAAGTDHCLALTKDGRVFVWGNGQQFQLGRRIMERHLINGLRPETLNLKNIKLIGTGSYHSLAVNADDSVLVWGLNNYQQCGLADENNEPAPHAITKPTVIKSLQGKGAIKSVVAGEHHTIVLMENGTLYTFGRADSNQLGLPTELVKQLETREENGETSSFKTCVGIPTLVPNLTDVTEIATGTNHVIATTASGKAYTWGFGECYALGNGSGNDEATPTELTGQKLEGHKVIRVSAGAQHSMILATL</sequence>
<dbReference type="Pfam" id="PF25390">
    <property type="entry name" value="WD40_RLD"/>
    <property type="match status" value="1"/>
</dbReference>
<feature type="region of interest" description="Disordered" evidence="4">
    <location>
        <begin position="1"/>
        <end position="31"/>
    </location>
</feature>
<feature type="repeat" description="RCC1" evidence="3">
    <location>
        <begin position="161"/>
        <end position="215"/>
    </location>
</feature>
<gene>
    <name evidence="6" type="ORF">INT47_008086</name>
</gene>
<dbReference type="GO" id="GO:0005085">
    <property type="term" value="F:guanyl-nucleotide exchange factor activity"/>
    <property type="evidence" value="ECO:0007669"/>
    <property type="project" value="TreeGrafter"/>
</dbReference>